<dbReference type="InterPro" id="IPR007244">
    <property type="entry name" value="Naa35_N"/>
</dbReference>
<dbReference type="KEGG" id="csl:COCSUDRAFT_57328"/>
<comment type="similarity">
    <text evidence="2">Belongs to the MAK10 family.</text>
</comment>
<dbReference type="RefSeq" id="XP_005645311.1">
    <property type="nucleotide sequence ID" value="XM_005645254.1"/>
</dbReference>
<reference evidence="7 8" key="1">
    <citation type="journal article" date="2012" name="Genome Biol.">
        <title>The genome of the polar eukaryotic microalga coccomyxa subellipsoidea reveals traits of cold adaptation.</title>
        <authorList>
            <person name="Blanc G."/>
            <person name="Agarkova I."/>
            <person name="Grimwood J."/>
            <person name="Kuo A."/>
            <person name="Brueggeman A."/>
            <person name="Dunigan D."/>
            <person name="Gurnon J."/>
            <person name="Ladunga I."/>
            <person name="Lindquist E."/>
            <person name="Lucas S."/>
            <person name="Pangilinan J."/>
            <person name="Proschold T."/>
            <person name="Salamov A."/>
            <person name="Schmutz J."/>
            <person name="Weeks D."/>
            <person name="Yamada T."/>
            <person name="Claverie J.M."/>
            <person name="Grigoriev I."/>
            <person name="Van Etten J."/>
            <person name="Lomsadze A."/>
            <person name="Borodovsky M."/>
        </authorList>
    </citation>
    <scope>NUCLEOTIDE SEQUENCE [LARGE SCALE GENOMIC DNA]</scope>
    <source>
        <strain evidence="7 8">C-169</strain>
    </source>
</reference>
<dbReference type="GO" id="GO:0031417">
    <property type="term" value="C:NatC complex"/>
    <property type="evidence" value="ECO:0007669"/>
    <property type="project" value="InterPro"/>
</dbReference>
<dbReference type="PANTHER" id="PTHR21373:SF0">
    <property type="entry name" value="N-ALPHA-ACETYLTRANSFERASE 35, NATC AUXILIARY SUBUNIT"/>
    <property type="match status" value="1"/>
</dbReference>
<dbReference type="AlphaFoldDB" id="I0YQU8"/>
<keyword evidence="3" id="KW-0963">Cytoplasm</keyword>
<comment type="subcellular location">
    <subcellularLocation>
        <location evidence="1">Cytoplasm</location>
    </subcellularLocation>
</comment>
<feature type="region of interest" description="Disordered" evidence="4">
    <location>
        <begin position="488"/>
        <end position="522"/>
    </location>
</feature>
<sequence length="744" mass="81336">MASEGCAWLDIEELLQDAADALEEGELLHDDHFSLYEAMSAVEIGDPKLDAGMCTNPEPRAAPEVVPATSLSSSDALAVADRLFAAEATWHQGNNLPQTVFTCMYILQPRSAEGHIALEALCKATHATCIAVRDLVLAGNVCEDEDFVLHTFGMHMEMGLRDADVSALAALALAEEALEALQQQSKGKGSAGAAAGQGISQEHIAAFLARVRFRKALLKGLQRVQKGTKQDQDFARKQFAAALQELERMRDSAHPRPQDAVGFCPDVNRRLMAPVPPRNITFLTSQQSWDHYASLLQHLLLVGNIVKVGSYEELKAFLMDFSGRSCGAIPRSALHLAVSGKTTRLGEPTGPWLPRKPMLCSALRMPSSTLPSGDSALFVDQACLAVAGWCQDMCLNRARQRRRHRRTIEDWAHLHDHAANADMSPEFQGPCGCWVEKECASMLLQHLQLGFELDVYAPEEYCMLFWYCDFLHGVIEVNARDLLKAMPPPSAKLPNTPNSKAAKKKPVAGKKNSPPEGASCEQALQAEAQQAGVERLLCQAQMRMTAALSAGGQLRPFPAPFNSESQRFEQRFGFLHRLQRPEPLAFDQYERSVDISTCTPESILQSAFDGFREARRVVAMLLQLLGPVEDARSEQLQALLRISSQNMVAVKVLYDATKARAKENGTVPVTSGAEADGGQMSKSVSSPASAQDQPGSEGSANQAEDSEAKKGVKKGSEVWSVQFDFSHHPYYPVLRLKHASAPKK</sequence>
<dbReference type="GeneID" id="17038746"/>
<evidence type="ECO:0000256" key="1">
    <source>
        <dbReference type="ARBA" id="ARBA00004496"/>
    </source>
</evidence>
<evidence type="ECO:0000256" key="4">
    <source>
        <dbReference type="SAM" id="MobiDB-lite"/>
    </source>
</evidence>
<evidence type="ECO:0000256" key="3">
    <source>
        <dbReference type="ARBA" id="ARBA00022490"/>
    </source>
</evidence>
<dbReference type="Pfam" id="PF04112">
    <property type="entry name" value="Mak10"/>
    <property type="match status" value="1"/>
</dbReference>
<dbReference type="eggNOG" id="KOG2343">
    <property type="taxonomic scope" value="Eukaryota"/>
</dbReference>
<protein>
    <submittedName>
        <fullName evidence="7">Mak10-domain-containing protein</fullName>
    </submittedName>
</protein>
<organism evidence="7 8">
    <name type="scientific">Coccomyxa subellipsoidea (strain C-169)</name>
    <name type="common">Green microalga</name>
    <dbReference type="NCBI Taxonomy" id="574566"/>
    <lineage>
        <taxon>Eukaryota</taxon>
        <taxon>Viridiplantae</taxon>
        <taxon>Chlorophyta</taxon>
        <taxon>core chlorophytes</taxon>
        <taxon>Trebouxiophyceae</taxon>
        <taxon>Trebouxiophyceae incertae sedis</taxon>
        <taxon>Coccomyxaceae</taxon>
        <taxon>Coccomyxa</taxon>
        <taxon>Coccomyxa subellipsoidea</taxon>
    </lineage>
</organism>
<gene>
    <name evidence="7" type="ORF">COCSUDRAFT_57328</name>
</gene>
<evidence type="ECO:0000313" key="8">
    <source>
        <dbReference type="Proteomes" id="UP000007264"/>
    </source>
</evidence>
<dbReference type="PANTHER" id="PTHR21373">
    <property type="entry name" value="GLUCOSE REPRESSIBLE PROTEIN MAK10"/>
    <property type="match status" value="1"/>
</dbReference>
<dbReference type="OrthoDB" id="269405at2759"/>
<feature type="domain" description="NAA35-like N-terminal" evidence="5">
    <location>
        <begin position="24"/>
        <end position="162"/>
    </location>
</feature>
<evidence type="ECO:0000259" key="6">
    <source>
        <dbReference type="Pfam" id="PF25789"/>
    </source>
</evidence>
<accession>I0YQU8</accession>
<feature type="domain" description="NAA35-like TPR repeats" evidence="6">
    <location>
        <begin position="304"/>
        <end position="734"/>
    </location>
</feature>
<keyword evidence="8" id="KW-1185">Reference proteome</keyword>
<feature type="compositionally biased region" description="Polar residues" evidence="4">
    <location>
        <begin position="680"/>
        <end position="703"/>
    </location>
</feature>
<evidence type="ECO:0000256" key="2">
    <source>
        <dbReference type="ARBA" id="ARBA00006289"/>
    </source>
</evidence>
<dbReference type="Pfam" id="PF25789">
    <property type="entry name" value="TPR_NAA35"/>
    <property type="match status" value="1"/>
</dbReference>
<dbReference type="InterPro" id="IPR057983">
    <property type="entry name" value="NAA35-like_N"/>
</dbReference>
<comment type="caution">
    <text evidence="7">The sequence shown here is derived from an EMBL/GenBank/DDBJ whole genome shotgun (WGS) entry which is preliminary data.</text>
</comment>
<dbReference type="InterPro" id="IPR057982">
    <property type="entry name" value="TPR_NAA35"/>
</dbReference>
<feature type="region of interest" description="Disordered" evidence="4">
    <location>
        <begin position="665"/>
        <end position="711"/>
    </location>
</feature>
<proteinExistence type="inferred from homology"/>
<evidence type="ECO:0000259" key="5">
    <source>
        <dbReference type="Pfam" id="PF04112"/>
    </source>
</evidence>
<dbReference type="Proteomes" id="UP000007264">
    <property type="component" value="Unassembled WGS sequence"/>
</dbReference>
<evidence type="ECO:0000313" key="7">
    <source>
        <dbReference type="EMBL" id="EIE20767.1"/>
    </source>
</evidence>
<dbReference type="EMBL" id="AGSI01000014">
    <property type="protein sequence ID" value="EIE20767.1"/>
    <property type="molecule type" value="Genomic_DNA"/>
</dbReference>
<dbReference type="STRING" id="574566.I0YQU8"/>
<name>I0YQU8_COCSC</name>